<sequence>MIDTWSIRGSVYSDENEEGGAGIFAGKPAIPSRTCVSLLACSSTFVLRQSQDLLFELLDFNIREELLKKRIETCKNTNPYGTSNLSRICPEPPKRDPNLVS</sequence>
<evidence type="ECO:0000313" key="2">
    <source>
        <dbReference type="EMBL" id="KAF3571517.1"/>
    </source>
</evidence>
<feature type="region of interest" description="Disordered" evidence="1">
    <location>
        <begin position="78"/>
        <end position="101"/>
    </location>
</feature>
<dbReference type="EMBL" id="QGKX02000095">
    <property type="protein sequence ID" value="KAF3571517.1"/>
    <property type="molecule type" value="Genomic_DNA"/>
</dbReference>
<proteinExistence type="predicted"/>
<feature type="compositionally biased region" description="Basic and acidic residues" evidence="1">
    <location>
        <begin position="92"/>
        <end position="101"/>
    </location>
</feature>
<gene>
    <name evidence="2" type="ORF">F2Q69_00060476</name>
</gene>
<protein>
    <submittedName>
        <fullName evidence="2">Uncharacterized protein</fullName>
    </submittedName>
</protein>
<name>A0A8S9RGD9_BRACR</name>
<comment type="caution">
    <text evidence="2">The sequence shown here is derived from an EMBL/GenBank/DDBJ whole genome shotgun (WGS) entry which is preliminary data.</text>
</comment>
<evidence type="ECO:0000313" key="3">
    <source>
        <dbReference type="Proteomes" id="UP000712600"/>
    </source>
</evidence>
<dbReference type="AlphaFoldDB" id="A0A8S9RGD9"/>
<evidence type="ECO:0000256" key="1">
    <source>
        <dbReference type="SAM" id="MobiDB-lite"/>
    </source>
</evidence>
<organism evidence="2 3">
    <name type="scientific">Brassica cretica</name>
    <name type="common">Mustard</name>
    <dbReference type="NCBI Taxonomy" id="69181"/>
    <lineage>
        <taxon>Eukaryota</taxon>
        <taxon>Viridiplantae</taxon>
        <taxon>Streptophyta</taxon>
        <taxon>Embryophyta</taxon>
        <taxon>Tracheophyta</taxon>
        <taxon>Spermatophyta</taxon>
        <taxon>Magnoliopsida</taxon>
        <taxon>eudicotyledons</taxon>
        <taxon>Gunneridae</taxon>
        <taxon>Pentapetalae</taxon>
        <taxon>rosids</taxon>
        <taxon>malvids</taxon>
        <taxon>Brassicales</taxon>
        <taxon>Brassicaceae</taxon>
        <taxon>Brassiceae</taxon>
        <taxon>Brassica</taxon>
    </lineage>
</organism>
<dbReference type="Proteomes" id="UP000712600">
    <property type="component" value="Unassembled WGS sequence"/>
</dbReference>
<accession>A0A8S9RGD9</accession>
<reference evidence="2" key="1">
    <citation type="submission" date="2019-12" db="EMBL/GenBank/DDBJ databases">
        <title>Genome sequencing and annotation of Brassica cretica.</title>
        <authorList>
            <person name="Studholme D.J."/>
            <person name="Sarris P."/>
        </authorList>
    </citation>
    <scope>NUCLEOTIDE SEQUENCE</scope>
    <source>
        <strain evidence="2">PFS-109/04</strain>
        <tissue evidence="2">Leaf</tissue>
    </source>
</reference>